<gene>
    <name evidence="1" type="ORF">N7517_010869</name>
</gene>
<dbReference type="GeneID" id="81467775"/>
<accession>A0A9W9UUV2</accession>
<reference evidence="1" key="2">
    <citation type="journal article" date="2023" name="IMA Fungus">
        <title>Comparative genomic study of the Penicillium genus elucidates a diverse pangenome and 15 lateral gene transfer events.</title>
        <authorList>
            <person name="Petersen C."/>
            <person name="Sorensen T."/>
            <person name="Nielsen M.R."/>
            <person name="Sondergaard T.E."/>
            <person name="Sorensen J.L."/>
            <person name="Fitzpatrick D.A."/>
            <person name="Frisvad J.C."/>
            <person name="Nielsen K.L."/>
        </authorList>
    </citation>
    <scope>NUCLEOTIDE SEQUENCE</scope>
    <source>
        <strain evidence="1">IBT 3081</strain>
    </source>
</reference>
<name>A0A9W9UUV2_9EURO</name>
<comment type="caution">
    <text evidence="1">The sequence shown here is derived from an EMBL/GenBank/DDBJ whole genome shotgun (WGS) entry which is preliminary data.</text>
</comment>
<sequence>MALEPIQERWHRIPDTGEVEWSKTVSRKRGGNRESDRIIRSEKGRIFGHDTDANRYHCIAFVSVKPQEGTGIHLQLNTSICDIYIAERPAFEELRTDLFGELDGCGTPASLEGG</sequence>
<evidence type="ECO:0000313" key="2">
    <source>
        <dbReference type="Proteomes" id="UP001147752"/>
    </source>
</evidence>
<dbReference type="EMBL" id="JAPZBT010000006">
    <property type="protein sequence ID" value="KAJ5356260.1"/>
    <property type="molecule type" value="Genomic_DNA"/>
</dbReference>
<evidence type="ECO:0000313" key="1">
    <source>
        <dbReference type="EMBL" id="KAJ5356260.1"/>
    </source>
</evidence>
<dbReference type="AlphaFoldDB" id="A0A9W9UUV2"/>
<organism evidence="1 2">
    <name type="scientific">Penicillium concentricum</name>
    <dbReference type="NCBI Taxonomy" id="293559"/>
    <lineage>
        <taxon>Eukaryota</taxon>
        <taxon>Fungi</taxon>
        <taxon>Dikarya</taxon>
        <taxon>Ascomycota</taxon>
        <taxon>Pezizomycotina</taxon>
        <taxon>Eurotiomycetes</taxon>
        <taxon>Eurotiomycetidae</taxon>
        <taxon>Eurotiales</taxon>
        <taxon>Aspergillaceae</taxon>
        <taxon>Penicillium</taxon>
    </lineage>
</organism>
<keyword evidence="2" id="KW-1185">Reference proteome</keyword>
<proteinExistence type="predicted"/>
<protein>
    <submittedName>
        <fullName evidence="1">Uncharacterized protein</fullName>
    </submittedName>
</protein>
<dbReference type="RefSeq" id="XP_056574407.1">
    <property type="nucleotide sequence ID" value="XM_056728592.1"/>
</dbReference>
<dbReference type="Proteomes" id="UP001147752">
    <property type="component" value="Unassembled WGS sequence"/>
</dbReference>
<reference evidence="1" key="1">
    <citation type="submission" date="2022-12" db="EMBL/GenBank/DDBJ databases">
        <authorList>
            <person name="Petersen C."/>
        </authorList>
    </citation>
    <scope>NUCLEOTIDE SEQUENCE</scope>
    <source>
        <strain evidence="1">IBT 3081</strain>
    </source>
</reference>